<reference evidence="1 2" key="1">
    <citation type="submission" date="2021-05" db="EMBL/GenBank/DDBJ databases">
        <title>Genome Assembly of Synthetic Allotetraploid Brassica napus Reveals Homoeologous Exchanges between Subgenomes.</title>
        <authorList>
            <person name="Davis J.T."/>
        </authorList>
    </citation>
    <scope>NUCLEOTIDE SEQUENCE [LARGE SCALE GENOMIC DNA]</scope>
    <source>
        <strain evidence="2">cv. Da-Ae</strain>
        <tissue evidence="1">Seedling</tissue>
    </source>
</reference>
<comment type="caution">
    <text evidence="1">The sequence shown here is derived from an EMBL/GenBank/DDBJ whole genome shotgun (WGS) entry which is preliminary data.</text>
</comment>
<keyword evidence="2" id="KW-1185">Reference proteome</keyword>
<sequence length="121" mass="13420">PSSPPRQPSLLNVKEQNHCSSHYLPGPDNILDIDTFVRKQLETSGQYLEPVTSVWSKVVSIAEGLYARFSAAAVFLGPYKAGSFFFVDICNKNLDTFGDNHYYAQMVDTMHSLIKVQGGCC</sequence>
<feature type="non-terminal residue" evidence="1">
    <location>
        <position position="1"/>
    </location>
</feature>
<accession>A0ABQ7YZH4</accession>
<name>A0ABQ7YZH4_BRANA</name>
<proteinExistence type="predicted"/>
<evidence type="ECO:0000313" key="2">
    <source>
        <dbReference type="Proteomes" id="UP000824890"/>
    </source>
</evidence>
<dbReference type="EMBL" id="JAGKQM010000016">
    <property type="protein sequence ID" value="KAH0873292.1"/>
    <property type="molecule type" value="Genomic_DNA"/>
</dbReference>
<dbReference type="Proteomes" id="UP000824890">
    <property type="component" value="Unassembled WGS sequence"/>
</dbReference>
<evidence type="ECO:0000313" key="1">
    <source>
        <dbReference type="EMBL" id="KAH0873292.1"/>
    </source>
</evidence>
<gene>
    <name evidence="1" type="ORF">HID58_070654</name>
</gene>
<protein>
    <submittedName>
        <fullName evidence="1">Uncharacterized protein</fullName>
    </submittedName>
</protein>
<organism evidence="1 2">
    <name type="scientific">Brassica napus</name>
    <name type="common">Rape</name>
    <dbReference type="NCBI Taxonomy" id="3708"/>
    <lineage>
        <taxon>Eukaryota</taxon>
        <taxon>Viridiplantae</taxon>
        <taxon>Streptophyta</taxon>
        <taxon>Embryophyta</taxon>
        <taxon>Tracheophyta</taxon>
        <taxon>Spermatophyta</taxon>
        <taxon>Magnoliopsida</taxon>
        <taxon>eudicotyledons</taxon>
        <taxon>Gunneridae</taxon>
        <taxon>Pentapetalae</taxon>
        <taxon>rosids</taxon>
        <taxon>malvids</taxon>
        <taxon>Brassicales</taxon>
        <taxon>Brassicaceae</taxon>
        <taxon>Brassiceae</taxon>
        <taxon>Brassica</taxon>
    </lineage>
</organism>